<dbReference type="AlphaFoldDB" id="A0A6G1PMR7"/>
<evidence type="ECO:0000313" key="1">
    <source>
        <dbReference type="EMBL" id="KAF3691600.1"/>
    </source>
</evidence>
<evidence type="ECO:0000313" key="2">
    <source>
        <dbReference type="Proteomes" id="UP000503349"/>
    </source>
</evidence>
<organism evidence="1 2">
    <name type="scientific">Channa argus</name>
    <name type="common">Northern snakehead</name>
    <name type="synonym">Ophicephalus argus</name>
    <dbReference type="NCBI Taxonomy" id="215402"/>
    <lineage>
        <taxon>Eukaryota</taxon>
        <taxon>Metazoa</taxon>
        <taxon>Chordata</taxon>
        <taxon>Craniata</taxon>
        <taxon>Vertebrata</taxon>
        <taxon>Euteleostomi</taxon>
        <taxon>Actinopterygii</taxon>
        <taxon>Neopterygii</taxon>
        <taxon>Teleostei</taxon>
        <taxon>Neoteleostei</taxon>
        <taxon>Acanthomorphata</taxon>
        <taxon>Anabantaria</taxon>
        <taxon>Anabantiformes</taxon>
        <taxon>Channoidei</taxon>
        <taxon>Channidae</taxon>
        <taxon>Channa</taxon>
    </lineage>
</organism>
<keyword evidence="2" id="KW-1185">Reference proteome</keyword>
<name>A0A6G1PMR7_CHAAH</name>
<gene>
    <name evidence="1" type="ORF">EXN66_Car007275</name>
</gene>
<dbReference type="EMBL" id="CM015718">
    <property type="protein sequence ID" value="KAF3691600.1"/>
    <property type="molecule type" value="Genomic_DNA"/>
</dbReference>
<dbReference type="Proteomes" id="UP000503349">
    <property type="component" value="Chromosome 7"/>
</dbReference>
<proteinExistence type="predicted"/>
<protein>
    <submittedName>
        <fullName evidence="1">Uncharacterized protein</fullName>
    </submittedName>
</protein>
<accession>A0A6G1PMR7</accession>
<reference evidence="1 2" key="1">
    <citation type="submission" date="2019-02" db="EMBL/GenBank/DDBJ databases">
        <title>Opniocepnalus argus genome.</title>
        <authorList>
            <person name="Zhou C."/>
            <person name="Xiao S."/>
        </authorList>
    </citation>
    <scope>NUCLEOTIDE SEQUENCE [LARGE SCALE GENOMIC DNA]</scope>
    <source>
        <strain evidence="1">OARG1902GOOAL</strain>
        <tissue evidence="1">Muscle</tissue>
    </source>
</reference>
<reference evidence="2" key="2">
    <citation type="submission" date="2019-02" db="EMBL/GenBank/DDBJ databases">
        <title>Opniocepnalus argus Var Kimnra genome.</title>
        <authorList>
            <person name="Zhou C."/>
            <person name="Xiao S."/>
        </authorList>
    </citation>
    <scope>NUCLEOTIDE SEQUENCE [LARGE SCALE GENOMIC DNA]</scope>
</reference>
<sequence length="83" mass="9248">MAMYEPAYLPPNAEEQDFIQAYENVREKYKVMLLCQEVMRTGAGFVAGVYVPDVPLCSFLGSSSEVLLSLLRHSDDTANERAA</sequence>